<dbReference type="InterPro" id="IPR018541">
    <property type="entry name" value="Ftsk_gamma"/>
</dbReference>
<reference evidence="8" key="1">
    <citation type="submission" date="2018-05" db="EMBL/GenBank/DDBJ databases">
        <authorList>
            <person name="Lanie J.A."/>
            <person name="Ng W.-L."/>
            <person name="Kazmierczak K.M."/>
            <person name="Andrzejewski T.M."/>
            <person name="Davidsen T.M."/>
            <person name="Wayne K.J."/>
            <person name="Tettelin H."/>
            <person name="Glass J.I."/>
            <person name="Rusch D."/>
            <person name="Podicherti R."/>
            <person name="Tsui H.-C.T."/>
            <person name="Winkler M.E."/>
        </authorList>
    </citation>
    <scope>NUCLEOTIDE SEQUENCE</scope>
</reference>
<evidence type="ECO:0000256" key="2">
    <source>
        <dbReference type="ARBA" id="ARBA00022741"/>
    </source>
</evidence>
<evidence type="ECO:0000259" key="7">
    <source>
        <dbReference type="PROSITE" id="PS50901"/>
    </source>
</evidence>
<feature type="region of interest" description="Disordered" evidence="5">
    <location>
        <begin position="121"/>
        <end position="181"/>
    </location>
</feature>
<keyword evidence="6" id="KW-0472">Membrane</keyword>
<keyword evidence="4" id="KW-0238">DNA-binding</keyword>
<sequence>MLFLGLHIGEWIAEDWTVRLSVLTAGLIGLLPIFMSLWLNDPSAGAGWFGESLGAALVSLIGVVGATIVTGIGLVGLSIGTLAWNPLISVYRGMLASGEMAGRTAKAVADRGREFAEARAQAVVEPDSSEAASSDPLPGLEPEWMESEEDGGKEVSESEILPPDNVDPDPLPDEVPDLGDVEDASSDVVVDEDSESTDLVSDEVEVDERESIPTNTSQETEIEHEVPPMALLSGPDNRDDDDMDRQLEELGHVLIEKLLTFNVESSLGDRTTGPMVTQFEVIPAPGVKVNRIANLDADLALAMKAKSVRIVAPIPGRGAVGVEIPNPKPEIVNLREVLESPEFKRAKGDLPLALGKDLNGRPYVSSLEKMPHVLIAGATGSGKSVCLNTIVTSLVYRHTPETLRLLMIDPKMVELSVYSRLPHLRHNVVTDPRDAAGVLKWAVIEMERRYGLLKANYVRSIAEFNRKVRDGVTMKRFEPDGPEGFEDRWIYQDGIIPYIVVVVDELADLMVTVQAEVERPLTQLAQKARAIGIHLIVATQRPSVNVITGLIKANFPTRIAFRVASKTDSRTILDQNGADALLGNGDMLFLPPGQSDPVRIQGAYLPTEDTERLMGWYTELIEQHSEGVVSAEPGLETDILEEMRGRELEEAEITSEEIGGEWDELFQEAAEVCIQNGTGSTSLLQRRLSIGYGRAARIVDQLFDAGVLGPSDGAKGREVLMSMSDLSGMFGFEDDS</sequence>
<dbReference type="Pfam" id="PF17854">
    <property type="entry name" value="FtsK_alpha"/>
    <property type="match status" value="1"/>
</dbReference>
<dbReference type="Gene3D" id="3.30.980.40">
    <property type="match status" value="1"/>
</dbReference>
<name>A0A381QC97_9ZZZZ</name>
<dbReference type="SMART" id="SM00382">
    <property type="entry name" value="AAA"/>
    <property type="match status" value="1"/>
</dbReference>
<dbReference type="Pfam" id="PF01580">
    <property type="entry name" value="FtsK_SpoIIIE"/>
    <property type="match status" value="1"/>
</dbReference>
<feature type="transmembrane region" description="Helical" evidence="6">
    <location>
        <begin position="52"/>
        <end position="84"/>
    </location>
</feature>
<comment type="similarity">
    <text evidence="1">Belongs to the FtsK/SpoIIIE/SftA family.</text>
</comment>
<evidence type="ECO:0000256" key="1">
    <source>
        <dbReference type="ARBA" id="ARBA00006474"/>
    </source>
</evidence>
<dbReference type="InterPro" id="IPR036388">
    <property type="entry name" value="WH-like_DNA-bd_sf"/>
</dbReference>
<protein>
    <recommendedName>
        <fullName evidence="7">FtsK domain-containing protein</fullName>
    </recommendedName>
</protein>
<organism evidence="8">
    <name type="scientific">marine metagenome</name>
    <dbReference type="NCBI Taxonomy" id="408172"/>
    <lineage>
        <taxon>unclassified sequences</taxon>
        <taxon>metagenomes</taxon>
        <taxon>ecological metagenomes</taxon>
    </lineage>
</organism>
<evidence type="ECO:0000256" key="3">
    <source>
        <dbReference type="ARBA" id="ARBA00022840"/>
    </source>
</evidence>
<feature type="domain" description="FtsK" evidence="7">
    <location>
        <begin position="360"/>
        <end position="570"/>
    </location>
</feature>
<dbReference type="Gene3D" id="3.40.50.300">
    <property type="entry name" value="P-loop containing nucleotide triphosphate hydrolases"/>
    <property type="match status" value="1"/>
</dbReference>
<evidence type="ECO:0000256" key="4">
    <source>
        <dbReference type="ARBA" id="ARBA00023125"/>
    </source>
</evidence>
<dbReference type="PANTHER" id="PTHR22683:SF41">
    <property type="entry name" value="DNA TRANSLOCASE FTSK"/>
    <property type="match status" value="1"/>
</dbReference>
<dbReference type="PANTHER" id="PTHR22683">
    <property type="entry name" value="SPORULATION PROTEIN RELATED"/>
    <property type="match status" value="1"/>
</dbReference>
<gene>
    <name evidence="8" type="ORF">METZ01_LOCUS29328</name>
</gene>
<dbReference type="PROSITE" id="PS50901">
    <property type="entry name" value="FTSK"/>
    <property type="match status" value="1"/>
</dbReference>
<evidence type="ECO:0000256" key="6">
    <source>
        <dbReference type="SAM" id="Phobius"/>
    </source>
</evidence>
<dbReference type="EMBL" id="UINC01001279">
    <property type="protein sequence ID" value="SUZ76474.1"/>
    <property type="molecule type" value="Genomic_DNA"/>
</dbReference>
<proteinExistence type="inferred from homology"/>
<dbReference type="InterPro" id="IPR003593">
    <property type="entry name" value="AAA+_ATPase"/>
</dbReference>
<dbReference type="InterPro" id="IPR041027">
    <property type="entry name" value="FtsK_alpha"/>
</dbReference>
<dbReference type="Pfam" id="PF09397">
    <property type="entry name" value="FtsK_gamma"/>
    <property type="match status" value="1"/>
</dbReference>
<dbReference type="GO" id="GO:0003677">
    <property type="term" value="F:DNA binding"/>
    <property type="evidence" value="ECO:0007669"/>
    <property type="project" value="UniProtKB-KW"/>
</dbReference>
<feature type="transmembrane region" description="Helical" evidence="6">
    <location>
        <begin position="20"/>
        <end position="40"/>
    </location>
</feature>
<dbReference type="InterPro" id="IPR036390">
    <property type="entry name" value="WH_DNA-bd_sf"/>
</dbReference>
<evidence type="ECO:0000313" key="8">
    <source>
        <dbReference type="EMBL" id="SUZ76474.1"/>
    </source>
</evidence>
<dbReference type="AlphaFoldDB" id="A0A381QC97"/>
<evidence type="ECO:0000256" key="5">
    <source>
        <dbReference type="SAM" id="MobiDB-lite"/>
    </source>
</evidence>
<accession>A0A381QC97</accession>
<keyword evidence="6" id="KW-0812">Transmembrane</keyword>
<keyword evidence="6" id="KW-1133">Transmembrane helix</keyword>
<keyword evidence="2" id="KW-0547">Nucleotide-binding</keyword>
<dbReference type="SUPFAM" id="SSF46785">
    <property type="entry name" value="Winged helix' DNA-binding domain"/>
    <property type="match status" value="1"/>
</dbReference>
<dbReference type="InterPro" id="IPR050206">
    <property type="entry name" value="FtsK/SpoIIIE/SftA"/>
</dbReference>
<dbReference type="InterPro" id="IPR027417">
    <property type="entry name" value="P-loop_NTPase"/>
</dbReference>
<keyword evidence="3" id="KW-0067">ATP-binding</keyword>
<dbReference type="InterPro" id="IPR002543">
    <property type="entry name" value="FtsK_dom"/>
</dbReference>
<dbReference type="GO" id="GO:0005524">
    <property type="term" value="F:ATP binding"/>
    <property type="evidence" value="ECO:0007669"/>
    <property type="project" value="UniProtKB-KW"/>
</dbReference>
<dbReference type="SMART" id="SM00843">
    <property type="entry name" value="Ftsk_gamma"/>
    <property type="match status" value="1"/>
</dbReference>
<dbReference type="SUPFAM" id="SSF52540">
    <property type="entry name" value="P-loop containing nucleoside triphosphate hydrolases"/>
    <property type="match status" value="1"/>
</dbReference>
<feature type="compositionally biased region" description="Acidic residues" evidence="5">
    <location>
        <begin position="166"/>
        <end position="181"/>
    </location>
</feature>
<dbReference type="Gene3D" id="1.10.10.10">
    <property type="entry name" value="Winged helix-like DNA-binding domain superfamily/Winged helix DNA-binding domain"/>
    <property type="match status" value="1"/>
</dbReference>
<dbReference type="CDD" id="cd01127">
    <property type="entry name" value="TrwB_TraG_TraD_VirD4"/>
    <property type="match status" value="1"/>
</dbReference>